<accession>A0A2Y9BD81</accession>
<dbReference type="SUPFAM" id="SSF52172">
    <property type="entry name" value="CheY-like"/>
    <property type="match status" value="1"/>
</dbReference>
<comment type="caution">
    <text evidence="12">The sequence shown here is derived from an EMBL/GenBank/DDBJ whole genome shotgun (WGS) entry which is preliminary data.</text>
</comment>
<dbReference type="RefSeq" id="WP_109729736.1">
    <property type="nucleotide sequence ID" value="NZ_BAAACK010000007.1"/>
</dbReference>
<evidence type="ECO:0000256" key="1">
    <source>
        <dbReference type="ARBA" id="ARBA00018672"/>
    </source>
</evidence>
<evidence type="ECO:0000256" key="6">
    <source>
        <dbReference type="ARBA" id="ARBA00023163"/>
    </source>
</evidence>
<dbReference type="PROSITE" id="PS51755">
    <property type="entry name" value="OMPR_PHOB"/>
    <property type="match status" value="1"/>
</dbReference>
<protein>
    <recommendedName>
        <fullName evidence="1">Stage 0 sporulation protein A homolog</fullName>
    </recommendedName>
</protein>
<gene>
    <name evidence="12" type="ORF">A8806_101691</name>
</gene>
<evidence type="ECO:0000313" key="12">
    <source>
        <dbReference type="EMBL" id="PWJ32403.1"/>
    </source>
</evidence>
<dbReference type="OrthoDB" id="9790442at2"/>
<dbReference type="GO" id="GO:0005829">
    <property type="term" value="C:cytosol"/>
    <property type="evidence" value="ECO:0007669"/>
    <property type="project" value="TreeGrafter"/>
</dbReference>
<dbReference type="Proteomes" id="UP000245845">
    <property type="component" value="Unassembled WGS sequence"/>
</dbReference>
<evidence type="ECO:0000256" key="3">
    <source>
        <dbReference type="ARBA" id="ARBA00023012"/>
    </source>
</evidence>
<dbReference type="Pfam" id="PF00486">
    <property type="entry name" value="Trans_reg_C"/>
    <property type="match status" value="1"/>
</dbReference>
<dbReference type="SUPFAM" id="SSF46894">
    <property type="entry name" value="C-terminal effector domain of the bipartite response regulators"/>
    <property type="match status" value="1"/>
</dbReference>
<evidence type="ECO:0000259" key="10">
    <source>
        <dbReference type="PROSITE" id="PS50110"/>
    </source>
</evidence>
<evidence type="ECO:0000313" key="13">
    <source>
        <dbReference type="Proteomes" id="UP000245845"/>
    </source>
</evidence>
<keyword evidence="6" id="KW-0804">Transcription</keyword>
<sequence length="238" mass="26682">MKETGIILLVEDDKNIQRINRRILEREGFFVLCAAALSGARKLLQTHTPDVLVLDIMLPDGSGLAFCEEIRPTTSAPVLFLTALDEKSEIIEGLVAGGNDYITKPYDVDEFVARVKAQLRLVRMNRRDTEQAKTITRGPLVLDTVALRAFLNGEDMLLAAREFSVLLYLLKNEGRTIPAKEIYEGVWKQPLSGNASAIWKCMSRLKNKLALSGGKVSLMTFRNEGYLLEIMEDKPQKK</sequence>
<name>A0A2Y9BD81_9FIRM</name>
<feature type="domain" description="OmpR/PhoB-type" evidence="11">
    <location>
        <begin position="132"/>
        <end position="230"/>
    </location>
</feature>
<dbReference type="GO" id="GO:0006355">
    <property type="term" value="P:regulation of DNA-templated transcription"/>
    <property type="evidence" value="ECO:0007669"/>
    <property type="project" value="InterPro"/>
</dbReference>
<dbReference type="CDD" id="cd17574">
    <property type="entry name" value="REC_OmpR"/>
    <property type="match status" value="1"/>
</dbReference>
<keyword evidence="13" id="KW-1185">Reference proteome</keyword>
<dbReference type="Gene3D" id="6.10.250.690">
    <property type="match status" value="1"/>
</dbReference>
<proteinExistence type="predicted"/>
<keyword evidence="2 8" id="KW-0597">Phosphoprotein</keyword>
<keyword evidence="5 9" id="KW-0238">DNA-binding</keyword>
<dbReference type="SMART" id="SM00448">
    <property type="entry name" value="REC"/>
    <property type="match status" value="1"/>
</dbReference>
<evidence type="ECO:0000256" key="4">
    <source>
        <dbReference type="ARBA" id="ARBA00023015"/>
    </source>
</evidence>
<dbReference type="GO" id="GO:0000976">
    <property type="term" value="F:transcription cis-regulatory region binding"/>
    <property type="evidence" value="ECO:0007669"/>
    <property type="project" value="TreeGrafter"/>
</dbReference>
<evidence type="ECO:0000259" key="11">
    <source>
        <dbReference type="PROSITE" id="PS51755"/>
    </source>
</evidence>
<feature type="domain" description="Response regulatory" evidence="10">
    <location>
        <begin position="6"/>
        <end position="119"/>
    </location>
</feature>
<dbReference type="Gene3D" id="3.40.50.2300">
    <property type="match status" value="1"/>
</dbReference>
<evidence type="ECO:0000256" key="7">
    <source>
        <dbReference type="ARBA" id="ARBA00024867"/>
    </source>
</evidence>
<dbReference type="CDD" id="cd00383">
    <property type="entry name" value="trans_reg_C"/>
    <property type="match status" value="1"/>
</dbReference>
<dbReference type="InterPro" id="IPR001789">
    <property type="entry name" value="Sig_transdc_resp-reg_receiver"/>
</dbReference>
<dbReference type="PROSITE" id="PS50110">
    <property type="entry name" value="RESPONSE_REGULATORY"/>
    <property type="match status" value="1"/>
</dbReference>
<reference evidence="12 13" key="1">
    <citation type="submission" date="2018-05" db="EMBL/GenBank/DDBJ databases">
        <title>The Hungate 1000. A catalogue of reference genomes from the rumen microbiome.</title>
        <authorList>
            <person name="Kelly W."/>
        </authorList>
    </citation>
    <scope>NUCLEOTIDE SEQUENCE [LARGE SCALE GENOMIC DNA]</scope>
    <source>
        <strain evidence="12 13">NLAE-zl-C242</strain>
    </source>
</reference>
<dbReference type="AlphaFoldDB" id="A0A2Y9BD81"/>
<feature type="DNA-binding region" description="OmpR/PhoB-type" evidence="9">
    <location>
        <begin position="132"/>
        <end position="230"/>
    </location>
</feature>
<dbReference type="InterPro" id="IPR001867">
    <property type="entry name" value="OmpR/PhoB-type_DNA-bd"/>
</dbReference>
<evidence type="ECO:0000256" key="5">
    <source>
        <dbReference type="ARBA" id="ARBA00023125"/>
    </source>
</evidence>
<comment type="function">
    <text evidence="7">May play the central regulatory role in sporulation. It may be an element of the effector pathway responsible for the activation of sporulation genes in response to nutritional stress. Spo0A may act in concert with spo0H (a sigma factor) to control the expression of some genes that are critical to the sporulation process.</text>
</comment>
<dbReference type="GO" id="GO:0032993">
    <property type="term" value="C:protein-DNA complex"/>
    <property type="evidence" value="ECO:0007669"/>
    <property type="project" value="TreeGrafter"/>
</dbReference>
<dbReference type="EMBL" id="QGDL01000001">
    <property type="protein sequence ID" value="PWJ32403.1"/>
    <property type="molecule type" value="Genomic_DNA"/>
</dbReference>
<dbReference type="PANTHER" id="PTHR48111:SF40">
    <property type="entry name" value="PHOSPHATE REGULON TRANSCRIPTIONAL REGULATORY PROTEIN PHOB"/>
    <property type="match status" value="1"/>
</dbReference>
<keyword evidence="3" id="KW-0902">Two-component regulatory system</keyword>
<dbReference type="InterPro" id="IPR039420">
    <property type="entry name" value="WalR-like"/>
</dbReference>
<dbReference type="InterPro" id="IPR011006">
    <property type="entry name" value="CheY-like_superfamily"/>
</dbReference>
<organism evidence="12 13">
    <name type="scientific">Faecalicatena orotica</name>
    <dbReference type="NCBI Taxonomy" id="1544"/>
    <lineage>
        <taxon>Bacteria</taxon>
        <taxon>Bacillati</taxon>
        <taxon>Bacillota</taxon>
        <taxon>Clostridia</taxon>
        <taxon>Lachnospirales</taxon>
        <taxon>Lachnospiraceae</taxon>
        <taxon>Faecalicatena</taxon>
    </lineage>
</organism>
<evidence type="ECO:0000256" key="8">
    <source>
        <dbReference type="PROSITE-ProRule" id="PRU00169"/>
    </source>
</evidence>
<dbReference type="SMART" id="SM00862">
    <property type="entry name" value="Trans_reg_C"/>
    <property type="match status" value="1"/>
</dbReference>
<evidence type="ECO:0000256" key="9">
    <source>
        <dbReference type="PROSITE-ProRule" id="PRU01091"/>
    </source>
</evidence>
<dbReference type="InterPro" id="IPR036388">
    <property type="entry name" value="WH-like_DNA-bd_sf"/>
</dbReference>
<dbReference type="GO" id="GO:0000156">
    <property type="term" value="F:phosphorelay response regulator activity"/>
    <property type="evidence" value="ECO:0007669"/>
    <property type="project" value="TreeGrafter"/>
</dbReference>
<keyword evidence="4" id="KW-0805">Transcription regulation</keyword>
<feature type="modified residue" description="4-aspartylphosphate" evidence="8">
    <location>
        <position position="55"/>
    </location>
</feature>
<dbReference type="InterPro" id="IPR016032">
    <property type="entry name" value="Sig_transdc_resp-reg_C-effctor"/>
</dbReference>
<evidence type="ECO:0000256" key="2">
    <source>
        <dbReference type="ARBA" id="ARBA00022553"/>
    </source>
</evidence>
<dbReference type="PANTHER" id="PTHR48111">
    <property type="entry name" value="REGULATOR OF RPOS"/>
    <property type="match status" value="1"/>
</dbReference>
<dbReference type="Pfam" id="PF00072">
    <property type="entry name" value="Response_reg"/>
    <property type="match status" value="1"/>
</dbReference>
<dbReference type="Gene3D" id="1.10.10.10">
    <property type="entry name" value="Winged helix-like DNA-binding domain superfamily/Winged helix DNA-binding domain"/>
    <property type="match status" value="1"/>
</dbReference>